<keyword evidence="2" id="KW-1133">Transmembrane helix</keyword>
<dbReference type="AlphaFoldDB" id="A0A6M6BFW0"/>
<organism evidence="3 4">
    <name type="scientific">Hymenobacter taeanensis</name>
    <dbReference type="NCBI Taxonomy" id="2735321"/>
    <lineage>
        <taxon>Bacteria</taxon>
        <taxon>Pseudomonadati</taxon>
        <taxon>Bacteroidota</taxon>
        <taxon>Cytophagia</taxon>
        <taxon>Cytophagales</taxon>
        <taxon>Hymenobacteraceae</taxon>
        <taxon>Hymenobacter</taxon>
    </lineage>
</organism>
<keyword evidence="2" id="KW-0812">Transmembrane</keyword>
<feature type="compositionally biased region" description="Basic and acidic residues" evidence="1">
    <location>
        <begin position="80"/>
        <end position="96"/>
    </location>
</feature>
<name>A0A6M6BFW0_9BACT</name>
<feature type="transmembrane region" description="Helical" evidence="2">
    <location>
        <begin position="6"/>
        <end position="27"/>
    </location>
</feature>
<proteinExistence type="predicted"/>
<accession>A0A6M6BFW0</accession>
<protein>
    <submittedName>
        <fullName evidence="3">DUF4834 family protein</fullName>
    </submittedName>
</protein>
<keyword evidence="4" id="KW-1185">Reference proteome</keyword>
<dbReference type="Pfam" id="PF16118">
    <property type="entry name" value="DUF4834"/>
    <property type="match status" value="1"/>
</dbReference>
<reference evidence="3 4" key="1">
    <citation type="submission" date="2020-05" db="EMBL/GenBank/DDBJ databases">
        <title>Complete genome sequence of Hymenobacter sp. TS19 in Coasted Sand Dune.</title>
        <authorList>
            <person name="Lee J.-H."/>
            <person name="Jung J.-H."/>
            <person name="Jeong S."/>
            <person name="Zhao L."/>
            <person name="Kim M.-K."/>
            <person name="Seo H.-S."/>
            <person name="Lim S."/>
        </authorList>
    </citation>
    <scope>NUCLEOTIDE SEQUENCE [LARGE SCALE GENOMIC DNA]</scope>
    <source>
        <strain evidence="3 4">TS19</strain>
    </source>
</reference>
<dbReference type="Proteomes" id="UP000501623">
    <property type="component" value="Chromosome"/>
</dbReference>
<evidence type="ECO:0000313" key="4">
    <source>
        <dbReference type="Proteomes" id="UP000501623"/>
    </source>
</evidence>
<dbReference type="EMBL" id="CP053538">
    <property type="protein sequence ID" value="QJX47107.1"/>
    <property type="molecule type" value="Genomic_DNA"/>
</dbReference>
<keyword evidence="2" id="KW-0472">Membrane</keyword>
<dbReference type="InterPro" id="IPR032272">
    <property type="entry name" value="DUF4834"/>
</dbReference>
<evidence type="ECO:0000313" key="3">
    <source>
        <dbReference type="EMBL" id="QJX47107.1"/>
    </source>
</evidence>
<gene>
    <name evidence="3" type="ORF">HMJ29_09235</name>
</gene>
<dbReference type="KEGG" id="hts:HMJ29_09235"/>
<sequence>MATFLFTLLVVFFIARFVLPVVLRIVVGNFIKKQARRYGQAAGGSPFGSPFEPAQPRSNGNASTGEVHVDYVPPRQKPQPPKDFKGGDYVDFEEVK</sequence>
<evidence type="ECO:0000256" key="2">
    <source>
        <dbReference type="SAM" id="Phobius"/>
    </source>
</evidence>
<dbReference type="RefSeq" id="WP_171591205.1">
    <property type="nucleotide sequence ID" value="NZ_CP053538.1"/>
</dbReference>
<feature type="region of interest" description="Disordered" evidence="1">
    <location>
        <begin position="40"/>
        <end position="96"/>
    </location>
</feature>
<evidence type="ECO:0000256" key="1">
    <source>
        <dbReference type="SAM" id="MobiDB-lite"/>
    </source>
</evidence>